<evidence type="ECO:0000256" key="8">
    <source>
        <dbReference type="SAM" id="Coils"/>
    </source>
</evidence>
<comment type="similarity">
    <text evidence="2">Belongs to the YkuD family.</text>
</comment>
<dbReference type="GO" id="GO:0071555">
    <property type="term" value="P:cell wall organization"/>
    <property type="evidence" value="ECO:0007669"/>
    <property type="project" value="UniProtKB-UniRule"/>
</dbReference>
<dbReference type="GO" id="GO:0005576">
    <property type="term" value="C:extracellular region"/>
    <property type="evidence" value="ECO:0007669"/>
    <property type="project" value="TreeGrafter"/>
</dbReference>
<evidence type="ECO:0000256" key="6">
    <source>
        <dbReference type="ARBA" id="ARBA00023316"/>
    </source>
</evidence>
<feature type="active site" description="Proton donor/acceptor" evidence="7">
    <location>
        <position position="133"/>
    </location>
</feature>
<keyword evidence="13" id="KW-1185">Reference proteome</keyword>
<keyword evidence="4 7" id="KW-0133">Cell shape</keyword>
<dbReference type="CDD" id="cd16913">
    <property type="entry name" value="YkuD_like"/>
    <property type="match status" value="1"/>
</dbReference>
<evidence type="ECO:0000256" key="5">
    <source>
        <dbReference type="ARBA" id="ARBA00022984"/>
    </source>
</evidence>
<comment type="pathway">
    <text evidence="1 7">Cell wall biogenesis; peptidoglycan biosynthesis.</text>
</comment>
<feature type="active site" description="Nucleophile" evidence="7">
    <location>
        <position position="146"/>
    </location>
</feature>
<sequence length="542" mass="58818">MVNRTTTAQTTGAMRRWGHPTIVTFAAMVTFAALTGSAAAKQQRPEPTVEATAPRTAGEPIMAIVSIKAQKVTFYDADGWIYRAPVSSGVKGRETPAGVFALIEKDKDHHSTLYDDAWMPNMQRITWNGVALHGGPLPGYAASHGCVRMPYDFAEKLFDKTRIGMRVIIAPNDAAPVDFTHPALFVPNAQAIAAAPARAQTLARDAADAAKAADEAKRASTAATKEAALFTPASLRKLEKAKTRADAELAFADKTLANAKTDQTKARAEDLKQKAAARAAEATTQFEAAQGDARPKLDAAAAAKDAAKAAETKKADTAKAATEAKLALEPVSVYISRATQKLYVRRNTHKPWADGGEVFDSSIEVPVTIRDPDKPIGTHIFTAMARNDTGLRWTEVTIDEGDNAKDALDRITIPQDVLDRIAPTVVPRSSIIVSDEPLSSETNYRTEFVAVLSNQPQGGFITRKPTRPMVPDDMVASNEDGFGFFYQRSWNPQSGTQYGVPQYGSRQYSNPQYGNPQIYGNPQAANPRRRGGQPYWQSQQDW</sequence>
<evidence type="ECO:0000259" key="10">
    <source>
        <dbReference type="PROSITE" id="PS52029"/>
    </source>
</evidence>
<keyword evidence="3" id="KW-0808">Transferase</keyword>
<evidence type="ECO:0000256" key="4">
    <source>
        <dbReference type="ARBA" id="ARBA00022960"/>
    </source>
</evidence>
<organism evidence="11">
    <name type="scientific">Bradyrhizobium septentrionale</name>
    <dbReference type="NCBI Taxonomy" id="1404411"/>
    <lineage>
        <taxon>Bacteria</taxon>
        <taxon>Pseudomonadati</taxon>
        <taxon>Pseudomonadota</taxon>
        <taxon>Alphaproteobacteria</taxon>
        <taxon>Hyphomicrobiales</taxon>
        <taxon>Nitrobacteraceae</taxon>
        <taxon>Bradyrhizobium</taxon>
    </lineage>
</organism>
<dbReference type="PANTHER" id="PTHR30582:SF2">
    <property type="entry name" value="L,D-TRANSPEPTIDASE YCIB-RELATED"/>
    <property type="match status" value="1"/>
</dbReference>
<dbReference type="AlphaFoldDB" id="A0A973VYS4"/>
<dbReference type="NCBIfam" id="NF009120">
    <property type="entry name" value="PRK12472.1"/>
    <property type="match status" value="1"/>
</dbReference>
<evidence type="ECO:0000256" key="1">
    <source>
        <dbReference type="ARBA" id="ARBA00004752"/>
    </source>
</evidence>
<keyword evidence="6 7" id="KW-0961">Cell wall biogenesis/degradation</keyword>
<dbReference type="InterPro" id="IPR038063">
    <property type="entry name" value="Transpep_catalytic_dom"/>
</dbReference>
<dbReference type="GO" id="GO:0071972">
    <property type="term" value="F:peptidoglycan L,D-transpeptidase activity"/>
    <property type="evidence" value="ECO:0007669"/>
    <property type="project" value="TreeGrafter"/>
</dbReference>
<evidence type="ECO:0000256" key="2">
    <source>
        <dbReference type="ARBA" id="ARBA00005992"/>
    </source>
</evidence>
<protein>
    <submittedName>
        <fullName evidence="11">L,D-transpeptidase</fullName>
    </submittedName>
</protein>
<dbReference type="GO" id="GO:0016740">
    <property type="term" value="F:transferase activity"/>
    <property type="evidence" value="ECO:0007669"/>
    <property type="project" value="UniProtKB-KW"/>
</dbReference>
<keyword evidence="5 7" id="KW-0573">Peptidoglycan synthesis</keyword>
<dbReference type="InterPro" id="IPR050979">
    <property type="entry name" value="LD-transpeptidase"/>
</dbReference>
<dbReference type="PROSITE" id="PS52029">
    <property type="entry name" value="LD_TPASE"/>
    <property type="match status" value="1"/>
</dbReference>
<dbReference type="InterPro" id="IPR005490">
    <property type="entry name" value="LD_TPept_cat_dom"/>
</dbReference>
<reference evidence="11" key="1">
    <citation type="submission" date="2020-06" db="EMBL/GenBank/DDBJ databases">
        <title>Whole Genome Sequence of Bradyrhizobium sp. Strain 1S1.</title>
        <authorList>
            <person name="Bromfield E.S.P."/>
            <person name="Cloutier S."/>
        </authorList>
    </citation>
    <scope>NUCLEOTIDE SEQUENCE [LARGE SCALE GENOMIC DNA]</scope>
    <source>
        <strain evidence="11">1S1</strain>
    </source>
</reference>
<dbReference type="Proteomes" id="UP001432046">
    <property type="component" value="Chromosome"/>
</dbReference>
<evidence type="ECO:0000313" key="13">
    <source>
        <dbReference type="Proteomes" id="UP001432046"/>
    </source>
</evidence>
<feature type="compositionally biased region" description="Polar residues" evidence="9">
    <location>
        <begin position="496"/>
        <end position="524"/>
    </location>
</feature>
<dbReference type="FunFam" id="2.40.440.10:FF:000006">
    <property type="entry name" value="L,D-transpeptidase catalytic domain"/>
    <property type="match status" value="1"/>
</dbReference>
<dbReference type="Gene3D" id="2.40.440.10">
    <property type="entry name" value="L,D-transpeptidase catalytic domain-like"/>
    <property type="match status" value="1"/>
</dbReference>
<dbReference type="GO" id="GO:0008360">
    <property type="term" value="P:regulation of cell shape"/>
    <property type="evidence" value="ECO:0007669"/>
    <property type="project" value="UniProtKB-UniRule"/>
</dbReference>
<dbReference type="SUPFAM" id="SSF141523">
    <property type="entry name" value="L,D-transpeptidase catalytic domain-like"/>
    <property type="match status" value="1"/>
</dbReference>
<evidence type="ECO:0000256" key="3">
    <source>
        <dbReference type="ARBA" id="ARBA00022679"/>
    </source>
</evidence>
<feature type="region of interest" description="Disordered" evidence="9">
    <location>
        <begin position="496"/>
        <end position="542"/>
    </location>
</feature>
<keyword evidence="8" id="KW-0175">Coiled coil</keyword>
<dbReference type="PANTHER" id="PTHR30582">
    <property type="entry name" value="L,D-TRANSPEPTIDASE"/>
    <property type="match status" value="1"/>
</dbReference>
<feature type="domain" description="L,D-TPase catalytic" evidence="10">
    <location>
        <begin position="61"/>
        <end position="170"/>
    </location>
</feature>
<dbReference type="RefSeq" id="WP_166203367.1">
    <property type="nucleotide sequence ID" value="NZ_CP088285.1"/>
</dbReference>
<dbReference type="EMBL" id="CP147711">
    <property type="protein sequence ID" value="WXC78000.1"/>
    <property type="molecule type" value="Genomic_DNA"/>
</dbReference>
<reference evidence="12" key="2">
    <citation type="journal article" date="2021" name="Int. J. Syst. Evol. Microbiol.">
        <title>Bradyrhizobium septentrionale sp. nov. (sv. septentrionale) and Bradyrhizobium quebecense sp. nov. (sv. septentrionale) associated with legumes native to Canada possess rearranged symbiosis genes and numerous insertion sequences.</title>
        <authorList>
            <person name="Bromfield E.S.P."/>
            <person name="Cloutier S."/>
        </authorList>
    </citation>
    <scope>NUCLEOTIDE SEQUENCE</scope>
    <source>
        <strain evidence="12">5S5</strain>
    </source>
</reference>
<gene>
    <name evidence="11" type="ORF">HAP48_013455</name>
    <name evidence="12" type="ORF">WDK88_31960</name>
</gene>
<accession>A0A973VYS4</accession>
<evidence type="ECO:0000313" key="11">
    <source>
        <dbReference type="EMBL" id="NVI43930.1"/>
    </source>
</evidence>
<feature type="coiled-coil region" evidence="8">
    <location>
        <begin position="199"/>
        <end position="285"/>
    </location>
</feature>
<dbReference type="EMBL" id="JAAOLE020000001">
    <property type="protein sequence ID" value="NVI43930.1"/>
    <property type="molecule type" value="Genomic_DNA"/>
</dbReference>
<dbReference type="GO" id="GO:0018104">
    <property type="term" value="P:peptidoglycan-protein cross-linking"/>
    <property type="evidence" value="ECO:0007669"/>
    <property type="project" value="TreeGrafter"/>
</dbReference>
<proteinExistence type="inferred from homology"/>
<reference evidence="12" key="3">
    <citation type="submission" date="2024-03" db="EMBL/GenBank/DDBJ databases">
        <authorList>
            <person name="Bromfield E.S.P."/>
            <person name="Cloutier S."/>
        </authorList>
    </citation>
    <scope>NUCLEOTIDE SEQUENCE</scope>
    <source>
        <strain evidence="12">5S5</strain>
    </source>
</reference>
<evidence type="ECO:0000313" key="12">
    <source>
        <dbReference type="EMBL" id="WXC78000.1"/>
    </source>
</evidence>
<evidence type="ECO:0000256" key="9">
    <source>
        <dbReference type="SAM" id="MobiDB-lite"/>
    </source>
</evidence>
<evidence type="ECO:0000256" key="7">
    <source>
        <dbReference type="PROSITE-ProRule" id="PRU01373"/>
    </source>
</evidence>
<dbReference type="Pfam" id="PF03734">
    <property type="entry name" value="YkuD"/>
    <property type="match status" value="1"/>
</dbReference>
<name>A0A973VYS4_9BRAD</name>
<dbReference type="NCBIfam" id="NF004785">
    <property type="entry name" value="PRK06132.1-2"/>
    <property type="match status" value="1"/>
</dbReference>